<keyword evidence="2" id="KW-1185">Reference proteome</keyword>
<gene>
    <name evidence="1" type="ORF">Atai01_15910</name>
</gene>
<dbReference type="RefSeq" id="WP_211246593.1">
    <property type="nucleotide sequence ID" value="NZ_BSTI01000003.1"/>
</dbReference>
<sequence>MRGANYKGTKPSNLDKIMTYTLVRTESDWKVTAFQNTKRKPLMEAISFKFQPASKPAMVYPPAAKESTMSALVAAATGRLFGKAFPQTLAGARTRGRAG</sequence>
<organism evidence="1 2">
    <name type="scientific">Amycolatopsis taiwanensis</name>
    <dbReference type="NCBI Taxonomy" id="342230"/>
    <lineage>
        <taxon>Bacteria</taxon>
        <taxon>Bacillati</taxon>
        <taxon>Actinomycetota</taxon>
        <taxon>Actinomycetes</taxon>
        <taxon>Pseudonocardiales</taxon>
        <taxon>Pseudonocardiaceae</taxon>
        <taxon>Amycolatopsis</taxon>
    </lineage>
</organism>
<evidence type="ECO:0000313" key="1">
    <source>
        <dbReference type="EMBL" id="GLY64972.1"/>
    </source>
</evidence>
<proteinExistence type="predicted"/>
<dbReference type="Proteomes" id="UP001165136">
    <property type="component" value="Unassembled WGS sequence"/>
</dbReference>
<accession>A0A9W6VEZ6</accession>
<protein>
    <submittedName>
        <fullName evidence="1">Uncharacterized protein</fullName>
    </submittedName>
</protein>
<dbReference type="AlphaFoldDB" id="A0A9W6VEZ6"/>
<dbReference type="Gene3D" id="3.10.450.50">
    <property type="match status" value="1"/>
</dbReference>
<reference evidence="1" key="1">
    <citation type="submission" date="2023-03" db="EMBL/GenBank/DDBJ databases">
        <title>Amycolatopsis taiwanensis NBRC 103393.</title>
        <authorList>
            <person name="Ichikawa N."/>
            <person name="Sato H."/>
            <person name="Tonouchi N."/>
        </authorList>
    </citation>
    <scope>NUCLEOTIDE SEQUENCE</scope>
    <source>
        <strain evidence="1">NBRC 103393</strain>
    </source>
</reference>
<dbReference type="EMBL" id="BSTI01000003">
    <property type="protein sequence ID" value="GLY64972.1"/>
    <property type="molecule type" value="Genomic_DNA"/>
</dbReference>
<comment type="caution">
    <text evidence="1">The sequence shown here is derived from an EMBL/GenBank/DDBJ whole genome shotgun (WGS) entry which is preliminary data.</text>
</comment>
<evidence type="ECO:0000313" key="2">
    <source>
        <dbReference type="Proteomes" id="UP001165136"/>
    </source>
</evidence>
<name>A0A9W6VEZ6_9PSEU</name>